<feature type="domain" description="TonB-dependent receptor plug" evidence="14">
    <location>
        <begin position="47"/>
        <end position="153"/>
    </location>
</feature>
<dbReference type="AlphaFoldDB" id="A0A7Z7HQ92"/>
<evidence type="ECO:0000313" key="15">
    <source>
        <dbReference type="EMBL" id="SMB21061.1"/>
    </source>
</evidence>
<keyword evidence="8 15" id="KW-0675">Receptor</keyword>
<dbReference type="CDD" id="cd01347">
    <property type="entry name" value="ligand_gated_channel"/>
    <property type="match status" value="1"/>
</dbReference>
<dbReference type="Gene3D" id="2.40.170.20">
    <property type="entry name" value="TonB-dependent receptor, beta-barrel domain"/>
    <property type="match status" value="1"/>
</dbReference>
<keyword evidence="3 10" id="KW-0813">Transport</keyword>
<dbReference type="SUPFAM" id="SSF56935">
    <property type="entry name" value="Porins"/>
    <property type="match status" value="1"/>
</dbReference>
<dbReference type="InterPro" id="IPR036942">
    <property type="entry name" value="Beta-barrel_TonB_sf"/>
</dbReference>
<protein>
    <submittedName>
        <fullName evidence="15">TonB-dependent receptor:Lipocalin</fullName>
    </submittedName>
</protein>
<dbReference type="EMBL" id="LT837803">
    <property type="protein sequence ID" value="SMB21061.1"/>
    <property type="molecule type" value="Genomic_DNA"/>
</dbReference>
<sequence length="645" mass="69918">MHTRLKPMAAVLPLLFATASADAQQITTPGEVVVTATRFHESSAPAATNVIIITREDIQSSGAQSLPDVLKSQAGLNVAPLYGSLGADTAIDMRGFGEGAASRTLVLLDGQRLNSLDMTNIDWGIVPLDSIERVEIINGSGSILYGDNAVGGVINIITGKRKDGAHIQLGAGSQDGKQISAGFSRQLGAINLALSANRQDADGWRQNNKQKRNNVAGRVSTNFDRGEAFVDLGWSSLDSGLPGALTKAQYDGNPKQAVTLDSYIERRSAYVRPGVSMQITDTLKFLAEAGYSKVENTSWISDWFSFDDRKSTVLSFTPRLQWQHGLGALASRTTIGFDYYDGDLTSDKSASDHGSITKTVRIDQKSQAVYLQNQTGLTTGLTLTAGARHQKIDQSATDSSGLRMTNDHAKTIGELGLSYQLATGVRVFSRFGSTFRYANMDELTTFTGFAGKPVRPEQGKFIDAGIDLNGAAYGLKVTAYSLGMKDEIAYNGLTFENENLAKTRHEGIDISARYDLDRQWQLIGGLNLQKAKFREGADSGKKVPLVPGVKANIGINFKPVAALNLSLLANHVGRRYSGGDTSNSFFEQLAAYTTADFVASWRQSNWTARARVVNLTDRKYAPSGYYGSYYPADGRTFFADLRYDF</sequence>
<dbReference type="GO" id="GO:0015344">
    <property type="term" value="F:siderophore uptake transmembrane transporter activity"/>
    <property type="evidence" value="ECO:0007669"/>
    <property type="project" value="TreeGrafter"/>
</dbReference>
<evidence type="ECO:0000256" key="8">
    <source>
        <dbReference type="ARBA" id="ARBA00023170"/>
    </source>
</evidence>
<comment type="subcellular location">
    <subcellularLocation>
        <location evidence="1 10">Cell outer membrane</location>
        <topology evidence="1 10">Multi-pass membrane protein</topology>
    </subcellularLocation>
</comment>
<dbReference type="Gene3D" id="2.170.130.10">
    <property type="entry name" value="TonB-dependent receptor, plug domain"/>
    <property type="match status" value="1"/>
</dbReference>
<keyword evidence="4 10" id="KW-1134">Transmembrane beta strand</keyword>
<feature type="domain" description="TonB-dependent receptor-like beta-barrel" evidence="13">
    <location>
        <begin position="203"/>
        <end position="615"/>
    </location>
</feature>
<keyword evidence="5 10" id="KW-0812">Transmembrane</keyword>
<feature type="chain" id="PRO_5030738790" evidence="12">
    <location>
        <begin position="24"/>
        <end position="645"/>
    </location>
</feature>
<evidence type="ECO:0000256" key="5">
    <source>
        <dbReference type="ARBA" id="ARBA00022692"/>
    </source>
</evidence>
<keyword evidence="7 10" id="KW-0472">Membrane</keyword>
<evidence type="ECO:0000256" key="2">
    <source>
        <dbReference type="ARBA" id="ARBA00009810"/>
    </source>
</evidence>
<evidence type="ECO:0000256" key="1">
    <source>
        <dbReference type="ARBA" id="ARBA00004571"/>
    </source>
</evidence>
<evidence type="ECO:0000259" key="14">
    <source>
        <dbReference type="Pfam" id="PF07715"/>
    </source>
</evidence>
<evidence type="ECO:0000256" key="11">
    <source>
        <dbReference type="RuleBase" id="RU003357"/>
    </source>
</evidence>
<dbReference type="InterPro" id="IPR037066">
    <property type="entry name" value="Plug_dom_sf"/>
</dbReference>
<keyword evidence="9 10" id="KW-0998">Cell outer membrane</keyword>
<dbReference type="InterPro" id="IPR000531">
    <property type="entry name" value="Beta-barrel_TonB"/>
</dbReference>
<dbReference type="Pfam" id="PF00593">
    <property type="entry name" value="TonB_dep_Rec_b-barrel"/>
    <property type="match status" value="1"/>
</dbReference>
<keyword evidence="16" id="KW-1185">Reference proteome</keyword>
<evidence type="ECO:0000256" key="10">
    <source>
        <dbReference type="PROSITE-ProRule" id="PRU01360"/>
    </source>
</evidence>
<dbReference type="InterPro" id="IPR039426">
    <property type="entry name" value="TonB-dep_rcpt-like"/>
</dbReference>
<dbReference type="InterPro" id="IPR012910">
    <property type="entry name" value="Plug_dom"/>
</dbReference>
<dbReference type="RefSeq" id="WP_154715656.1">
    <property type="nucleotide sequence ID" value="NZ_LT837803.1"/>
</dbReference>
<name>A0A7Z7HQ92_9PROT</name>
<gene>
    <name evidence="15" type="ORF">SDENCHOL_10075</name>
</gene>
<dbReference type="PANTHER" id="PTHR30069">
    <property type="entry name" value="TONB-DEPENDENT OUTER MEMBRANE RECEPTOR"/>
    <property type="match status" value="1"/>
</dbReference>
<keyword evidence="12" id="KW-0732">Signal</keyword>
<dbReference type="Proteomes" id="UP000242886">
    <property type="component" value="Chromosome SDENCHOL"/>
</dbReference>
<dbReference type="GO" id="GO:0044718">
    <property type="term" value="P:siderophore transmembrane transport"/>
    <property type="evidence" value="ECO:0007669"/>
    <property type="project" value="TreeGrafter"/>
</dbReference>
<keyword evidence="6 11" id="KW-0798">TonB box</keyword>
<evidence type="ECO:0000313" key="16">
    <source>
        <dbReference type="Proteomes" id="UP000242886"/>
    </source>
</evidence>
<evidence type="ECO:0000256" key="7">
    <source>
        <dbReference type="ARBA" id="ARBA00023136"/>
    </source>
</evidence>
<evidence type="ECO:0000256" key="9">
    <source>
        <dbReference type="ARBA" id="ARBA00023237"/>
    </source>
</evidence>
<accession>A0A7Z7HQ92</accession>
<dbReference type="PANTHER" id="PTHR30069:SF27">
    <property type="entry name" value="BLL4766 PROTEIN"/>
    <property type="match status" value="1"/>
</dbReference>
<feature type="signal peptide" evidence="12">
    <location>
        <begin position="1"/>
        <end position="23"/>
    </location>
</feature>
<organism evidence="15 16">
    <name type="scientific">Sterolibacterium denitrificans</name>
    <dbReference type="NCBI Taxonomy" id="157592"/>
    <lineage>
        <taxon>Bacteria</taxon>
        <taxon>Pseudomonadati</taxon>
        <taxon>Pseudomonadota</taxon>
        <taxon>Betaproteobacteria</taxon>
        <taxon>Nitrosomonadales</taxon>
        <taxon>Sterolibacteriaceae</taxon>
        <taxon>Sterolibacterium</taxon>
    </lineage>
</organism>
<dbReference type="PROSITE" id="PS52016">
    <property type="entry name" value="TONB_DEPENDENT_REC_3"/>
    <property type="match status" value="1"/>
</dbReference>
<comment type="similarity">
    <text evidence="2 10 11">Belongs to the TonB-dependent receptor family.</text>
</comment>
<dbReference type="Pfam" id="PF07715">
    <property type="entry name" value="Plug"/>
    <property type="match status" value="1"/>
</dbReference>
<dbReference type="GO" id="GO:0009279">
    <property type="term" value="C:cell outer membrane"/>
    <property type="evidence" value="ECO:0007669"/>
    <property type="project" value="UniProtKB-SubCell"/>
</dbReference>
<proteinExistence type="inferred from homology"/>
<evidence type="ECO:0000256" key="12">
    <source>
        <dbReference type="SAM" id="SignalP"/>
    </source>
</evidence>
<reference evidence="15" key="1">
    <citation type="submission" date="2017-03" db="EMBL/GenBank/DDBJ databases">
        <authorList>
            <consortium name="AG Boll"/>
        </authorList>
    </citation>
    <scope>NUCLEOTIDE SEQUENCE [LARGE SCALE GENOMIC DNA]</scope>
    <source>
        <strain evidence="15">Chol</strain>
    </source>
</reference>
<evidence type="ECO:0000256" key="4">
    <source>
        <dbReference type="ARBA" id="ARBA00022452"/>
    </source>
</evidence>
<evidence type="ECO:0000256" key="3">
    <source>
        <dbReference type="ARBA" id="ARBA00022448"/>
    </source>
</evidence>
<evidence type="ECO:0000259" key="13">
    <source>
        <dbReference type="Pfam" id="PF00593"/>
    </source>
</evidence>
<evidence type="ECO:0000256" key="6">
    <source>
        <dbReference type="ARBA" id="ARBA00023077"/>
    </source>
</evidence>